<dbReference type="GO" id="GO:0005509">
    <property type="term" value="F:calcium ion binding"/>
    <property type="evidence" value="ECO:0007669"/>
    <property type="project" value="TreeGrafter"/>
</dbReference>
<evidence type="ECO:0000259" key="4">
    <source>
        <dbReference type="Pfam" id="PF08450"/>
    </source>
</evidence>
<dbReference type="GO" id="GO:0004341">
    <property type="term" value="F:gluconolactonase activity"/>
    <property type="evidence" value="ECO:0007669"/>
    <property type="project" value="TreeGrafter"/>
</dbReference>
<comment type="cofactor">
    <cofactor evidence="3">
        <name>Zn(2+)</name>
        <dbReference type="ChEBI" id="CHEBI:29105"/>
    </cofactor>
    <text evidence="3">Binds 1 divalent metal cation per subunit.</text>
</comment>
<evidence type="ECO:0000256" key="3">
    <source>
        <dbReference type="PIRSR" id="PIRSR605511-2"/>
    </source>
</evidence>
<keyword evidence="3" id="KW-0479">Metal-binding</keyword>
<dbReference type="InterPro" id="IPR011042">
    <property type="entry name" value="6-blade_b-propeller_TolB-like"/>
</dbReference>
<dbReference type="RefSeq" id="WP_158675098.1">
    <property type="nucleotide sequence ID" value="NZ_AP018437.1"/>
</dbReference>
<dbReference type="PANTHER" id="PTHR10907:SF47">
    <property type="entry name" value="REGUCALCIN"/>
    <property type="match status" value="1"/>
</dbReference>
<dbReference type="GO" id="GO:0019853">
    <property type="term" value="P:L-ascorbic acid biosynthetic process"/>
    <property type="evidence" value="ECO:0007669"/>
    <property type="project" value="TreeGrafter"/>
</dbReference>
<gene>
    <name evidence="5" type="ORF">DFR64_0180</name>
</gene>
<comment type="caution">
    <text evidence="5">The sequence shown here is derived from an EMBL/GenBank/DDBJ whole genome shotgun (WGS) entry which is preliminary data.</text>
</comment>
<evidence type="ECO:0000256" key="2">
    <source>
        <dbReference type="PIRSR" id="PIRSR605511-1"/>
    </source>
</evidence>
<dbReference type="InterPro" id="IPR005511">
    <property type="entry name" value="SMP-30"/>
</dbReference>
<organism evidence="5 6">
    <name type="scientific">Pelolinea submarina</name>
    <dbReference type="NCBI Taxonomy" id="913107"/>
    <lineage>
        <taxon>Bacteria</taxon>
        <taxon>Bacillati</taxon>
        <taxon>Chloroflexota</taxon>
        <taxon>Anaerolineae</taxon>
        <taxon>Anaerolineales</taxon>
        <taxon>Anaerolineaceae</taxon>
        <taxon>Pelolinea</taxon>
    </lineage>
</organism>
<dbReference type="Proteomes" id="UP000256388">
    <property type="component" value="Unassembled WGS sequence"/>
</dbReference>
<feature type="active site" description="Proton donor/acceptor" evidence="2">
    <location>
        <position position="193"/>
    </location>
</feature>
<accession>A0A347ZUW0</accession>
<dbReference type="InterPro" id="IPR013658">
    <property type="entry name" value="SGL"/>
</dbReference>
<name>A0A347ZUW0_9CHLR</name>
<protein>
    <submittedName>
        <fullName evidence="5">Gluconolactonase</fullName>
    </submittedName>
</protein>
<evidence type="ECO:0000256" key="1">
    <source>
        <dbReference type="ARBA" id="ARBA00008853"/>
    </source>
</evidence>
<feature type="binding site" evidence="3">
    <location>
        <position position="143"/>
    </location>
    <ligand>
        <name>a divalent metal cation</name>
        <dbReference type="ChEBI" id="CHEBI:60240"/>
    </ligand>
</feature>
<feature type="binding site" evidence="3">
    <location>
        <position position="193"/>
    </location>
    <ligand>
        <name>a divalent metal cation</name>
        <dbReference type="ChEBI" id="CHEBI:60240"/>
    </ligand>
</feature>
<evidence type="ECO:0000313" key="6">
    <source>
        <dbReference type="Proteomes" id="UP000256388"/>
    </source>
</evidence>
<dbReference type="Gene3D" id="2.120.10.30">
    <property type="entry name" value="TolB, C-terminal domain"/>
    <property type="match status" value="1"/>
</dbReference>
<sequence>MDFELTIDCHNDLGEGPLWDPRENALYWLDINKARIQRRNAGGEVQVFDMPFKVTALGLRQSGGFIAATERGFHFWDGKGTALKFIAHPEEGKSGARFNDGKVDRGGRFWAGTMDPRSATSALYRLDPDYTVTQMDKGITISNGLGWSPDNHRMYYADTLHHVVYAYNFNARKGSLSGRRVFLQVPPEEGLPDGLTVDNQGYIWVAFYDGWRVTRYAPNGKADRQIDLPVARPTCPAFGGPALNELYITTAIDGMSNKELAKQPQAGNLFMLKPGVKGLPEPVFLG</sequence>
<dbReference type="PRINTS" id="PR01790">
    <property type="entry name" value="SMP30FAMILY"/>
</dbReference>
<dbReference type="PANTHER" id="PTHR10907">
    <property type="entry name" value="REGUCALCIN"/>
    <property type="match status" value="1"/>
</dbReference>
<keyword evidence="6" id="KW-1185">Reference proteome</keyword>
<feature type="binding site" evidence="3">
    <location>
        <position position="99"/>
    </location>
    <ligand>
        <name>substrate</name>
    </ligand>
</feature>
<feature type="domain" description="SMP-30/Gluconolactonase/LRE-like region" evidence="4">
    <location>
        <begin position="13"/>
        <end position="251"/>
    </location>
</feature>
<keyword evidence="3" id="KW-0862">Zinc</keyword>
<dbReference type="AlphaFoldDB" id="A0A347ZUW0"/>
<dbReference type="SUPFAM" id="SSF63829">
    <property type="entry name" value="Calcium-dependent phosphotriesterase"/>
    <property type="match status" value="1"/>
</dbReference>
<comment type="similarity">
    <text evidence="1">Belongs to the SMP-30/CGR1 family.</text>
</comment>
<feature type="binding site" evidence="3">
    <location>
        <position position="15"/>
    </location>
    <ligand>
        <name>a divalent metal cation</name>
        <dbReference type="ChEBI" id="CHEBI:60240"/>
    </ligand>
</feature>
<dbReference type="EMBL" id="QUMS01000001">
    <property type="protein sequence ID" value="REG10325.1"/>
    <property type="molecule type" value="Genomic_DNA"/>
</dbReference>
<reference evidence="5 6" key="1">
    <citation type="submission" date="2018-08" db="EMBL/GenBank/DDBJ databases">
        <title>Genomic Encyclopedia of Type Strains, Phase IV (KMG-IV): sequencing the most valuable type-strain genomes for metagenomic binning, comparative biology and taxonomic classification.</title>
        <authorList>
            <person name="Goeker M."/>
        </authorList>
    </citation>
    <scope>NUCLEOTIDE SEQUENCE [LARGE SCALE GENOMIC DNA]</scope>
    <source>
        <strain evidence="5 6">DSM 23923</strain>
    </source>
</reference>
<dbReference type="Pfam" id="PF08450">
    <property type="entry name" value="SGL"/>
    <property type="match status" value="1"/>
</dbReference>
<proteinExistence type="inferred from homology"/>
<dbReference type="OrthoDB" id="2633250at2"/>
<feature type="binding site" evidence="3">
    <location>
        <position position="97"/>
    </location>
    <ligand>
        <name>substrate</name>
    </ligand>
</feature>
<evidence type="ECO:0000313" key="5">
    <source>
        <dbReference type="EMBL" id="REG10325.1"/>
    </source>
</evidence>